<feature type="transmembrane region" description="Helical" evidence="2">
    <location>
        <begin position="566"/>
        <end position="589"/>
    </location>
</feature>
<feature type="transmembrane region" description="Helical" evidence="2">
    <location>
        <begin position="313"/>
        <end position="337"/>
    </location>
</feature>
<keyword evidence="4" id="KW-1185">Reference proteome</keyword>
<feature type="transmembrane region" description="Helical" evidence="2">
    <location>
        <begin position="26"/>
        <end position="47"/>
    </location>
</feature>
<evidence type="ECO:0000313" key="4">
    <source>
        <dbReference type="Proteomes" id="UP000605784"/>
    </source>
</evidence>
<accession>A0A830GHX2</accession>
<feature type="transmembrane region" description="Helical" evidence="2">
    <location>
        <begin position="237"/>
        <end position="256"/>
    </location>
</feature>
<evidence type="ECO:0000313" key="3">
    <source>
        <dbReference type="EMBL" id="GGN87779.1"/>
    </source>
</evidence>
<feature type="transmembrane region" description="Helical" evidence="2">
    <location>
        <begin position="521"/>
        <end position="542"/>
    </location>
</feature>
<dbReference type="AlphaFoldDB" id="A0A830GHX2"/>
<feature type="transmembrane region" description="Helical" evidence="2">
    <location>
        <begin position="394"/>
        <end position="416"/>
    </location>
</feature>
<sequence>MQWDKLLRVAKWEVTKNAGGVDRRTLAIMAVAVVAMGGVAAVAVAGASPGLDADIYRIGVEESSPYHGVAEADGSFRIQDPNPKAVRRGEQELAFDGDRLLVPPQSGKQAAALSALRDSTENYNDRTLARDDNQTAAFPVSVTVVYQKQGGPNPLDPRDDAAGGDGGTDESSESDGGTTGGGDGATGGGGDGAAGGGGDGAAGGGGANLGNIGARLTGDVQGGTPSDIAPPFPFESLVLAFLYVVPMNFVIQAYGSSMLSERLNRRGELLLVTPASRGDIIGGKTLPYFLGAVGVAAAITAALRFSGVAPDGSAIAVLAIVPIAMLFLAATFCGAMFARSFKELTFVTVTITVSLTSYAFVPAIFTDVTPIALISPLTLVVMDLTGQSISLAEFAFSTVPPLLTALVLFGLGAGLYREEDMFTQRAIPLKVLDALAGRIKSRKSALKMSALLLPLVVVAELVAVAFLFVLDSVSLNVFGTNQTLAVVLVLGVVAVVEELAKSLHLYAGYANARYERTLRSAIGLGVLSGLGFFVAEKGLLIARLSNLESLPVGNAALQGATPPSGVPLWVVALLFLFAPLALHSVTAAISSVGAQRGRGAYAVGVGVAVLVHVAYNLTVVVGLA</sequence>
<reference evidence="3" key="2">
    <citation type="submission" date="2020-09" db="EMBL/GenBank/DDBJ databases">
        <authorList>
            <person name="Sun Q."/>
            <person name="Ohkuma M."/>
        </authorList>
    </citation>
    <scope>NUCLEOTIDE SEQUENCE</scope>
    <source>
        <strain evidence="3">JCM 17820</strain>
    </source>
</reference>
<feature type="region of interest" description="Disordered" evidence="1">
    <location>
        <begin position="147"/>
        <end position="197"/>
    </location>
</feature>
<keyword evidence="2" id="KW-1133">Transmembrane helix</keyword>
<keyword evidence="2" id="KW-0472">Membrane</keyword>
<dbReference type="PANTHER" id="PTHR43471">
    <property type="entry name" value="ABC TRANSPORTER PERMEASE"/>
    <property type="match status" value="1"/>
</dbReference>
<feature type="transmembrane region" description="Helical" evidence="2">
    <location>
        <begin position="450"/>
        <end position="470"/>
    </location>
</feature>
<keyword evidence="2" id="KW-0812">Transmembrane</keyword>
<feature type="compositionally biased region" description="Gly residues" evidence="1">
    <location>
        <begin position="177"/>
        <end position="197"/>
    </location>
</feature>
<reference evidence="3" key="1">
    <citation type="journal article" date="2014" name="Int. J. Syst. Evol. Microbiol.">
        <title>Complete genome sequence of Corynebacterium casei LMG S-19264T (=DSM 44701T), isolated from a smear-ripened cheese.</title>
        <authorList>
            <consortium name="US DOE Joint Genome Institute (JGI-PGF)"/>
            <person name="Walter F."/>
            <person name="Albersmeier A."/>
            <person name="Kalinowski J."/>
            <person name="Ruckert C."/>
        </authorList>
    </citation>
    <scope>NUCLEOTIDE SEQUENCE</scope>
    <source>
        <strain evidence="3">JCM 17820</strain>
    </source>
</reference>
<dbReference type="RefSeq" id="WP_188994537.1">
    <property type="nucleotide sequence ID" value="NZ_BMOU01000001.1"/>
</dbReference>
<dbReference type="Proteomes" id="UP000605784">
    <property type="component" value="Unassembled WGS sequence"/>
</dbReference>
<name>A0A830GHX2_9EURY</name>
<feature type="transmembrane region" description="Helical" evidence="2">
    <location>
        <begin position="286"/>
        <end position="307"/>
    </location>
</feature>
<protein>
    <submittedName>
        <fullName evidence="3">ABC transporter permease</fullName>
    </submittedName>
</protein>
<proteinExistence type="predicted"/>
<feature type="transmembrane region" description="Helical" evidence="2">
    <location>
        <begin position="344"/>
        <end position="374"/>
    </location>
</feature>
<gene>
    <name evidence="3" type="ORF">GCM10009030_06800</name>
</gene>
<evidence type="ECO:0000256" key="2">
    <source>
        <dbReference type="SAM" id="Phobius"/>
    </source>
</evidence>
<feature type="transmembrane region" description="Helical" evidence="2">
    <location>
        <begin position="482"/>
        <end position="500"/>
    </location>
</feature>
<dbReference type="EMBL" id="BMOU01000001">
    <property type="protein sequence ID" value="GGN87779.1"/>
    <property type="molecule type" value="Genomic_DNA"/>
</dbReference>
<organism evidence="3 4">
    <name type="scientific">Haloarcula pellucida</name>
    <dbReference type="NCBI Taxonomy" id="1427151"/>
    <lineage>
        <taxon>Archaea</taxon>
        <taxon>Methanobacteriati</taxon>
        <taxon>Methanobacteriota</taxon>
        <taxon>Stenosarchaea group</taxon>
        <taxon>Halobacteria</taxon>
        <taxon>Halobacteriales</taxon>
        <taxon>Haloarculaceae</taxon>
        <taxon>Haloarcula</taxon>
    </lineage>
</organism>
<comment type="caution">
    <text evidence="3">The sequence shown here is derived from an EMBL/GenBank/DDBJ whole genome shotgun (WGS) entry which is preliminary data.</text>
</comment>
<evidence type="ECO:0000256" key="1">
    <source>
        <dbReference type="SAM" id="MobiDB-lite"/>
    </source>
</evidence>
<feature type="transmembrane region" description="Helical" evidence="2">
    <location>
        <begin position="601"/>
        <end position="623"/>
    </location>
</feature>